<name>A0A9D4QM12_DREPO</name>
<keyword evidence="2" id="KW-1185">Reference proteome</keyword>
<dbReference type="GO" id="GO:0006614">
    <property type="term" value="P:SRP-dependent cotranslational protein targeting to membrane"/>
    <property type="evidence" value="ECO:0007669"/>
    <property type="project" value="TreeGrafter"/>
</dbReference>
<protein>
    <submittedName>
        <fullName evidence="1">Uncharacterized protein</fullName>
    </submittedName>
</protein>
<sequence>MQQSISNEKRLSKRRKDGIKIFEYKFRKEPIMDLEDVIKVLVTTLKKNITFSECPESTSVINGSSLPMNNFATNINNPEEIIRAHIDRSRLLLPGEMHILLKCPALINDMLDVVSEISMNLASSISLSWHKKGEVLEEMPRLTTVENCMKLSQMITQALDSTASPVQQLPHNGMGYLGRDKVPLKIPVPPKAGSHLYSIVLCSDSYFNVDKRKHVQLNVDANGSTIVDVNALDNSNSSSDEGYSEEQSIADCQAI</sequence>
<comment type="caution">
    <text evidence="1">The sequence shown here is derived from an EMBL/GenBank/DDBJ whole genome shotgun (WGS) entry which is preliminary data.</text>
</comment>
<dbReference type="GO" id="GO:0031207">
    <property type="term" value="C:Sec62/Sec63 complex"/>
    <property type="evidence" value="ECO:0007669"/>
    <property type="project" value="TreeGrafter"/>
</dbReference>
<dbReference type="PANTHER" id="PTHR24075">
    <property type="entry name" value="SEC63 DOMAIN-CONTAINING"/>
    <property type="match status" value="1"/>
</dbReference>
<dbReference type="InterPro" id="IPR035892">
    <property type="entry name" value="C2_domain_sf"/>
</dbReference>
<reference evidence="1" key="2">
    <citation type="submission" date="2020-11" db="EMBL/GenBank/DDBJ databases">
        <authorList>
            <person name="McCartney M.A."/>
            <person name="Auch B."/>
            <person name="Kono T."/>
            <person name="Mallez S."/>
            <person name="Becker A."/>
            <person name="Gohl D.M."/>
            <person name="Silverstein K.A.T."/>
            <person name="Koren S."/>
            <person name="Bechman K.B."/>
            <person name="Herman A."/>
            <person name="Abrahante J.E."/>
            <person name="Garbe J."/>
        </authorList>
    </citation>
    <scope>NUCLEOTIDE SEQUENCE</scope>
    <source>
        <strain evidence="1">Duluth1</strain>
        <tissue evidence="1">Whole animal</tissue>
    </source>
</reference>
<dbReference type="GO" id="GO:0008320">
    <property type="term" value="F:protein transmembrane transporter activity"/>
    <property type="evidence" value="ECO:0007669"/>
    <property type="project" value="TreeGrafter"/>
</dbReference>
<reference evidence="1" key="1">
    <citation type="journal article" date="2019" name="bioRxiv">
        <title>The Genome of the Zebra Mussel, Dreissena polymorpha: A Resource for Invasive Species Research.</title>
        <authorList>
            <person name="McCartney M.A."/>
            <person name="Auch B."/>
            <person name="Kono T."/>
            <person name="Mallez S."/>
            <person name="Zhang Y."/>
            <person name="Obille A."/>
            <person name="Becker A."/>
            <person name="Abrahante J.E."/>
            <person name="Garbe J."/>
            <person name="Badalamenti J.P."/>
            <person name="Herman A."/>
            <person name="Mangelson H."/>
            <person name="Liachko I."/>
            <person name="Sullivan S."/>
            <person name="Sone E.D."/>
            <person name="Koren S."/>
            <person name="Silverstein K.A.T."/>
            <person name="Beckman K.B."/>
            <person name="Gohl D.M."/>
        </authorList>
    </citation>
    <scope>NUCLEOTIDE SEQUENCE</scope>
    <source>
        <strain evidence="1">Duluth1</strain>
        <tissue evidence="1">Whole animal</tissue>
    </source>
</reference>
<organism evidence="1 2">
    <name type="scientific">Dreissena polymorpha</name>
    <name type="common">Zebra mussel</name>
    <name type="synonym">Mytilus polymorpha</name>
    <dbReference type="NCBI Taxonomy" id="45954"/>
    <lineage>
        <taxon>Eukaryota</taxon>
        <taxon>Metazoa</taxon>
        <taxon>Spiralia</taxon>
        <taxon>Lophotrochozoa</taxon>
        <taxon>Mollusca</taxon>
        <taxon>Bivalvia</taxon>
        <taxon>Autobranchia</taxon>
        <taxon>Heteroconchia</taxon>
        <taxon>Euheterodonta</taxon>
        <taxon>Imparidentia</taxon>
        <taxon>Neoheterodontei</taxon>
        <taxon>Myida</taxon>
        <taxon>Dreissenoidea</taxon>
        <taxon>Dreissenidae</taxon>
        <taxon>Dreissena</taxon>
    </lineage>
</organism>
<gene>
    <name evidence="1" type="ORF">DPMN_109303</name>
</gene>
<dbReference type="Gene3D" id="2.60.40.150">
    <property type="entry name" value="C2 domain"/>
    <property type="match status" value="1"/>
</dbReference>
<proteinExistence type="predicted"/>
<dbReference type="Proteomes" id="UP000828390">
    <property type="component" value="Unassembled WGS sequence"/>
</dbReference>
<dbReference type="AlphaFoldDB" id="A0A9D4QM12"/>
<dbReference type="SUPFAM" id="SSF158702">
    <property type="entry name" value="Sec63 N-terminal domain-like"/>
    <property type="match status" value="1"/>
</dbReference>
<accession>A0A9D4QM12</accession>
<dbReference type="GO" id="GO:0003723">
    <property type="term" value="F:RNA binding"/>
    <property type="evidence" value="ECO:0007669"/>
    <property type="project" value="TreeGrafter"/>
</dbReference>
<evidence type="ECO:0000313" key="1">
    <source>
        <dbReference type="EMBL" id="KAH3835934.1"/>
    </source>
</evidence>
<dbReference type="PANTHER" id="PTHR24075:SF0">
    <property type="entry name" value="TRANSLOCATION PROTEIN SEC63 HOMOLOG"/>
    <property type="match status" value="1"/>
</dbReference>
<evidence type="ECO:0000313" key="2">
    <source>
        <dbReference type="Proteomes" id="UP000828390"/>
    </source>
</evidence>
<dbReference type="GO" id="GO:0006620">
    <property type="term" value="P:post-translational protein targeting to endoplasmic reticulum membrane"/>
    <property type="evidence" value="ECO:0007669"/>
    <property type="project" value="TreeGrafter"/>
</dbReference>
<dbReference type="EMBL" id="JAIWYP010000004">
    <property type="protein sequence ID" value="KAH3835934.1"/>
    <property type="molecule type" value="Genomic_DNA"/>
</dbReference>